<keyword evidence="3" id="KW-1185">Reference proteome</keyword>
<dbReference type="RefSeq" id="WP_183362937.1">
    <property type="nucleotide sequence ID" value="NZ_BLXZ01000009.1"/>
</dbReference>
<gene>
    <name evidence="2" type="ORF">GMLC_39030</name>
</gene>
<accession>A0A6V8NEU0</accession>
<name>A0A6V8NEU0_9BACT</name>
<dbReference type="PANTHER" id="PTHR24074">
    <property type="entry name" value="CO-CHAPERONE PROTEIN DJLA"/>
    <property type="match status" value="1"/>
</dbReference>
<dbReference type="SUPFAM" id="SSF46565">
    <property type="entry name" value="Chaperone J-domain"/>
    <property type="match status" value="1"/>
</dbReference>
<dbReference type="PROSITE" id="PS50076">
    <property type="entry name" value="DNAJ_2"/>
    <property type="match status" value="1"/>
</dbReference>
<dbReference type="Pfam" id="PF00226">
    <property type="entry name" value="DnaJ"/>
    <property type="match status" value="1"/>
</dbReference>
<proteinExistence type="predicted"/>
<comment type="caution">
    <text evidence="2">The sequence shown here is derived from an EMBL/GenBank/DDBJ whole genome shotgun (WGS) entry which is preliminary data.</text>
</comment>
<feature type="domain" description="J" evidence="1">
    <location>
        <begin position="8"/>
        <end position="79"/>
    </location>
</feature>
<dbReference type="SMART" id="SM00271">
    <property type="entry name" value="DnaJ"/>
    <property type="match status" value="1"/>
</dbReference>
<dbReference type="InterPro" id="IPR036869">
    <property type="entry name" value="J_dom_sf"/>
</dbReference>
<evidence type="ECO:0000313" key="2">
    <source>
        <dbReference type="EMBL" id="GFO70324.1"/>
    </source>
</evidence>
<dbReference type="AlphaFoldDB" id="A0A6V8NEU0"/>
<dbReference type="Gene3D" id="1.10.287.110">
    <property type="entry name" value="DnaJ domain"/>
    <property type="match status" value="1"/>
</dbReference>
<sequence length="96" mass="11395">MTFKELCLARAVFGLGERATLKEVKDRHRELVKRHHPDAGNGGDPAQIRKVNAAYRVLTDYLTEYRFSFSEDEFYEQNPEERLRRQFMDESLWTGR</sequence>
<dbReference type="InterPro" id="IPR050817">
    <property type="entry name" value="DjlA_DnaK_co-chaperone"/>
</dbReference>
<reference evidence="3" key="1">
    <citation type="submission" date="2020-06" db="EMBL/GenBank/DDBJ databases">
        <title>Draft genomic sequecing of Geomonas sp. Red745.</title>
        <authorList>
            <person name="Itoh H."/>
            <person name="Xu Z.X."/>
            <person name="Ushijima N."/>
            <person name="Masuda Y."/>
            <person name="Shiratori Y."/>
            <person name="Senoo K."/>
        </authorList>
    </citation>
    <scope>NUCLEOTIDE SEQUENCE [LARGE SCALE GENOMIC DNA]</scope>
    <source>
        <strain evidence="3">Red745</strain>
    </source>
</reference>
<dbReference type="Proteomes" id="UP000587586">
    <property type="component" value="Unassembled WGS sequence"/>
</dbReference>
<dbReference type="CDD" id="cd06257">
    <property type="entry name" value="DnaJ"/>
    <property type="match status" value="1"/>
</dbReference>
<dbReference type="InterPro" id="IPR001623">
    <property type="entry name" value="DnaJ_domain"/>
</dbReference>
<protein>
    <submittedName>
        <fullName evidence="2">Molecular chaperone DnaJ</fullName>
    </submittedName>
</protein>
<evidence type="ECO:0000259" key="1">
    <source>
        <dbReference type="PROSITE" id="PS50076"/>
    </source>
</evidence>
<dbReference type="EMBL" id="BLXZ01000009">
    <property type="protein sequence ID" value="GFO70324.1"/>
    <property type="molecule type" value="Genomic_DNA"/>
</dbReference>
<evidence type="ECO:0000313" key="3">
    <source>
        <dbReference type="Proteomes" id="UP000587586"/>
    </source>
</evidence>
<organism evidence="2 3">
    <name type="scientific">Geomonas limicola</name>
    <dbReference type="NCBI Taxonomy" id="2740186"/>
    <lineage>
        <taxon>Bacteria</taxon>
        <taxon>Pseudomonadati</taxon>
        <taxon>Thermodesulfobacteriota</taxon>
        <taxon>Desulfuromonadia</taxon>
        <taxon>Geobacterales</taxon>
        <taxon>Geobacteraceae</taxon>
        <taxon>Geomonas</taxon>
    </lineage>
</organism>